<organism evidence="1 2">
    <name type="scientific">[Myrmecia] bisecta</name>
    <dbReference type="NCBI Taxonomy" id="41462"/>
    <lineage>
        <taxon>Eukaryota</taxon>
        <taxon>Viridiplantae</taxon>
        <taxon>Chlorophyta</taxon>
        <taxon>core chlorophytes</taxon>
        <taxon>Trebouxiophyceae</taxon>
        <taxon>Trebouxiales</taxon>
        <taxon>Trebouxiaceae</taxon>
        <taxon>Myrmecia</taxon>
    </lineage>
</organism>
<keyword evidence="2" id="KW-1185">Reference proteome</keyword>
<reference evidence="1 2" key="1">
    <citation type="journal article" date="2024" name="Nat. Commun.">
        <title>Phylogenomics reveals the evolutionary origins of lichenization in chlorophyte algae.</title>
        <authorList>
            <person name="Puginier C."/>
            <person name="Libourel C."/>
            <person name="Otte J."/>
            <person name="Skaloud P."/>
            <person name="Haon M."/>
            <person name="Grisel S."/>
            <person name="Petersen M."/>
            <person name="Berrin J.G."/>
            <person name="Delaux P.M."/>
            <person name="Dal Grande F."/>
            <person name="Keller J."/>
        </authorList>
    </citation>
    <scope>NUCLEOTIDE SEQUENCE [LARGE SCALE GENOMIC DNA]</scope>
    <source>
        <strain evidence="1 2">SAG 2043</strain>
    </source>
</reference>
<dbReference type="EMBL" id="JALJOR010000011">
    <property type="protein sequence ID" value="KAK9809011.1"/>
    <property type="molecule type" value="Genomic_DNA"/>
</dbReference>
<sequence>MPREAALLQAKKLQEPAAQRCSPLLGASRHQSRRRLWRIVSGNKLQHMAPIGLRLGLGVGGFVAVATFIALQQLQQHQEQERVYWGPFQQQPVSTSNRTQDDDGNLRRDLLKEVENRLRALRRMQPGPARSRQIRQLRSTYHPDRASCMPALQPLFNEITRLVNSRTDPMLEQDRRAIEATVLQQHI</sequence>
<name>A0AAW1PKG1_9CHLO</name>
<protein>
    <recommendedName>
        <fullName evidence="3">Transmembrane protein</fullName>
    </recommendedName>
</protein>
<accession>A0AAW1PKG1</accession>
<proteinExistence type="predicted"/>
<dbReference type="AlphaFoldDB" id="A0AAW1PKG1"/>
<gene>
    <name evidence="1" type="ORF">WJX72_007905</name>
</gene>
<evidence type="ECO:0000313" key="2">
    <source>
        <dbReference type="Proteomes" id="UP001489004"/>
    </source>
</evidence>
<comment type="caution">
    <text evidence="1">The sequence shown here is derived from an EMBL/GenBank/DDBJ whole genome shotgun (WGS) entry which is preliminary data.</text>
</comment>
<evidence type="ECO:0000313" key="1">
    <source>
        <dbReference type="EMBL" id="KAK9809011.1"/>
    </source>
</evidence>
<evidence type="ECO:0008006" key="3">
    <source>
        <dbReference type="Google" id="ProtNLM"/>
    </source>
</evidence>
<dbReference type="Proteomes" id="UP001489004">
    <property type="component" value="Unassembled WGS sequence"/>
</dbReference>